<evidence type="ECO:0000256" key="2">
    <source>
        <dbReference type="ARBA" id="ARBA00022679"/>
    </source>
</evidence>
<dbReference type="InterPro" id="IPR013216">
    <property type="entry name" value="Methyltransf_11"/>
</dbReference>
<dbReference type="SUPFAM" id="SSF53335">
    <property type="entry name" value="S-adenosyl-L-methionine-dependent methyltransferases"/>
    <property type="match status" value="1"/>
</dbReference>
<dbReference type="PROSITE" id="PS51685">
    <property type="entry name" value="SAM_MT_ERG6_SMT"/>
    <property type="match status" value="1"/>
</dbReference>
<dbReference type="Gene3D" id="3.40.50.150">
    <property type="entry name" value="Vaccinia Virus protein VP39"/>
    <property type="match status" value="1"/>
</dbReference>
<dbReference type="GO" id="GO:0032259">
    <property type="term" value="P:methylation"/>
    <property type="evidence" value="ECO:0007669"/>
    <property type="project" value="UniProtKB-KW"/>
</dbReference>
<evidence type="ECO:0000256" key="6">
    <source>
        <dbReference type="RuleBase" id="RU362025"/>
    </source>
</evidence>
<dbReference type="InterPro" id="IPR029063">
    <property type="entry name" value="SAM-dependent_MTases_sf"/>
</dbReference>
<keyword evidence="9" id="KW-1185">Reference proteome</keyword>
<gene>
    <name evidence="8" type="ORF">KFE25_001931</name>
</gene>
<dbReference type="InterPro" id="IPR030384">
    <property type="entry name" value="MeTrfase_SMT"/>
</dbReference>
<evidence type="ECO:0000256" key="3">
    <source>
        <dbReference type="ARBA" id="ARBA00022691"/>
    </source>
</evidence>
<dbReference type="AlphaFoldDB" id="A0A8J6CDS5"/>
<evidence type="ECO:0000313" key="9">
    <source>
        <dbReference type="Proteomes" id="UP000751190"/>
    </source>
</evidence>
<dbReference type="EMBL" id="JAGTXO010000008">
    <property type="protein sequence ID" value="KAG8466175.1"/>
    <property type="molecule type" value="Genomic_DNA"/>
</dbReference>
<comment type="similarity">
    <text evidence="4 5 6">Belongs to the class I-like SAM-binding methyltransferase superfamily. Erg6/SMT family.</text>
</comment>
<dbReference type="PANTHER" id="PTHR44068">
    <property type="entry name" value="ZGC:194242"/>
    <property type="match status" value="1"/>
</dbReference>
<evidence type="ECO:0000256" key="4">
    <source>
        <dbReference type="ARBA" id="ARBA00038188"/>
    </source>
</evidence>
<dbReference type="OMA" id="NGIATMM"/>
<keyword evidence="1 5" id="KW-0489">Methyltransferase</keyword>
<organism evidence="8 9">
    <name type="scientific">Diacronema lutheri</name>
    <name type="common">Unicellular marine alga</name>
    <name type="synonym">Monochrysis lutheri</name>
    <dbReference type="NCBI Taxonomy" id="2081491"/>
    <lineage>
        <taxon>Eukaryota</taxon>
        <taxon>Haptista</taxon>
        <taxon>Haptophyta</taxon>
        <taxon>Pavlovophyceae</taxon>
        <taxon>Pavlovales</taxon>
        <taxon>Pavlovaceae</taxon>
        <taxon>Diacronema</taxon>
    </lineage>
</organism>
<evidence type="ECO:0000256" key="1">
    <source>
        <dbReference type="ARBA" id="ARBA00022603"/>
    </source>
</evidence>
<dbReference type="CDD" id="cd02440">
    <property type="entry name" value="AdoMet_MTases"/>
    <property type="match status" value="1"/>
</dbReference>
<evidence type="ECO:0000313" key="8">
    <source>
        <dbReference type="EMBL" id="KAG8466175.1"/>
    </source>
</evidence>
<dbReference type="GO" id="GO:0016126">
    <property type="term" value="P:sterol biosynthetic process"/>
    <property type="evidence" value="ECO:0007669"/>
    <property type="project" value="TreeGrafter"/>
</dbReference>
<dbReference type="EC" id="2.1.1.-" evidence="6"/>
<dbReference type="Proteomes" id="UP000751190">
    <property type="component" value="Unassembled WGS sequence"/>
</dbReference>
<evidence type="ECO:0000259" key="7">
    <source>
        <dbReference type="PROSITE" id="PS51685"/>
    </source>
</evidence>
<dbReference type="InterPro" id="IPR050447">
    <property type="entry name" value="Erg6_SMT_methyltransf"/>
</dbReference>
<dbReference type="InterPro" id="IPR013705">
    <property type="entry name" value="Sterol_MeTrfase_C"/>
</dbReference>
<dbReference type="GO" id="GO:0005783">
    <property type="term" value="C:endoplasmic reticulum"/>
    <property type="evidence" value="ECO:0007669"/>
    <property type="project" value="TreeGrafter"/>
</dbReference>
<name>A0A8J6CDS5_DIALT</name>
<evidence type="ECO:0000256" key="5">
    <source>
        <dbReference type="PROSITE-ProRule" id="PRU01022"/>
    </source>
</evidence>
<keyword evidence="2 5" id="KW-0808">Transferase</keyword>
<sequence length="434" mass="47611">MRAVPSAIAAISALLAAPEVAAWGKKVEVAPPPPKPMVFQLLAAAGVPESNAMPVLVAAGTMLALLLLLVMQGGGGPGGGGGLALIRSFLGQESKRGIKVNDWIGDYNALHHNGTYDKDDKAGVEERNSMYAKMVNAYYELATLFYEWGWGQSFHFAQKKFNETFAESIRRHEYYLASHLEVKPGMKVLDVGCGIGGPYRNIARFTSCDITGITLNEYQVKRANELNQAVGLGSQVRSVQCDFMKMAPFKDGSFDAVYAIEATCHAPVRQGVYGEIMRVLKPGAVFACYEWCLTDKYDAHNAEHRKIKKAIEEGDGLPDMARPQEVVAALKDVGFEVLHTRDMALDPNPNGEAWYLPLMPSWKIWTQRFQFTGVGMALTKNMLWVMEGLWLAPKGTYKVQQMLQQGGIGCSQGGVTGTFTPMFLCVCRKPLAKK</sequence>
<keyword evidence="3 5" id="KW-0949">S-adenosyl-L-methionine</keyword>
<reference evidence="8" key="1">
    <citation type="submission" date="2021-05" db="EMBL/GenBank/DDBJ databases">
        <title>The genome of the haptophyte Pavlova lutheri (Diacronema luteri, Pavlovales) - a model for lipid biosynthesis in eukaryotic algae.</title>
        <authorList>
            <person name="Hulatt C.J."/>
            <person name="Posewitz M.C."/>
        </authorList>
    </citation>
    <scope>NUCLEOTIDE SEQUENCE</scope>
    <source>
        <strain evidence="8">NIVA-4/92</strain>
    </source>
</reference>
<protein>
    <recommendedName>
        <fullName evidence="6">Methyltransferase</fullName>
        <ecNumber evidence="6">2.1.1.-</ecNumber>
    </recommendedName>
</protein>
<proteinExistence type="inferred from homology"/>
<dbReference type="PANTHER" id="PTHR44068:SF1">
    <property type="entry name" value="HYPOTHETICAL LOC100005854"/>
    <property type="match status" value="1"/>
</dbReference>
<dbReference type="Pfam" id="PF08498">
    <property type="entry name" value="Sterol_MT_C"/>
    <property type="match status" value="1"/>
</dbReference>
<dbReference type="Pfam" id="PF08241">
    <property type="entry name" value="Methyltransf_11"/>
    <property type="match status" value="1"/>
</dbReference>
<dbReference type="GO" id="GO:0003838">
    <property type="term" value="F:sterol 24-C-methyltransferase activity"/>
    <property type="evidence" value="ECO:0007669"/>
    <property type="project" value="TreeGrafter"/>
</dbReference>
<comment type="caution">
    <text evidence="8">The sequence shown here is derived from an EMBL/GenBank/DDBJ whole genome shotgun (WGS) entry which is preliminary data.</text>
</comment>
<accession>A0A8J6CDS5</accession>
<feature type="domain" description="SAM-dependent methyltransferase Erg6/SMT-type" evidence="7">
    <location>
        <begin position="138"/>
        <end position="430"/>
    </location>
</feature>
<dbReference type="OrthoDB" id="540004at2759"/>